<accession>A0A9N9CEU7</accession>
<reference evidence="2" key="1">
    <citation type="submission" date="2021-06" db="EMBL/GenBank/DDBJ databases">
        <authorList>
            <person name="Kallberg Y."/>
            <person name="Tangrot J."/>
            <person name="Rosling A."/>
        </authorList>
    </citation>
    <scope>NUCLEOTIDE SEQUENCE</scope>
    <source>
        <strain evidence="2">FL130A</strain>
    </source>
</reference>
<feature type="compositionally biased region" description="Low complexity" evidence="1">
    <location>
        <begin position="140"/>
        <end position="149"/>
    </location>
</feature>
<sequence>LCGYVPARNEDRFATTEERKWLTRRADYRASAKHKWLTGKTAMDIDFVENFNARRTFGKAMEVVQTANRLEKNATKKPDIFAKEFIPSWLPQPAQTLSEPVVKKSETGNLTDIPVENTLTPPNPAANPAPVAKKEMGKKTVSSSTTVSTPTAQITETQNKTNTLMLKIFMPKNI</sequence>
<evidence type="ECO:0000313" key="3">
    <source>
        <dbReference type="Proteomes" id="UP000789508"/>
    </source>
</evidence>
<evidence type="ECO:0000313" key="2">
    <source>
        <dbReference type="EMBL" id="CAG8600994.1"/>
    </source>
</evidence>
<comment type="caution">
    <text evidence="2">The sequence shown here is derived from an EMBL/GenBank/DDBJ whole genome shotgun (WGS) entry which is preliminary data.</text>
</comment>
<gene>
    <name evidence="2" type="ORF">ALEPTO_LOCUS8144</name>
</gene>
<dbReference type="OrthoDB" id="40902at2759"/>
<keyword evidence="3" id="KW-1185">Reference proteome</keyword>
<feature type="non-terminal residue" evidence="2">
    <location>
        <position position="1"/>
    </location>
</feature>
<feature type="region of interest" description="Disordered" evidence="1">
    <location>
        <begin position="112"/>
        <end position="150"/>
    </location>
</feature>
<protein>
    <submittedName>
        <fullName evidence="2">13268_t:CDS:1</fullName>
    </submittedName>
</protein>
<organism evidence="2 3">
    <name type="scientific">Ambispora leptoticha</name>
    <dbReference type="NCBI Taxonomy" id="144679"/>
    <lineage>
        <taxon>Eukaryota</taxon>
        <taxon>Fungi</taxon>
        <taxon>Fungi incertae sedis</taxon>
        <taxon>Mucoromycota</taxon>
        <taxon>Glomeromycotina</taxon>
        <taxon>Glomeromycetes</taxon>
        <taxon>Archaeosporales</taxon>
        <taxon>Ambisporaceae</taxon>
        <taxon>Ambispora</taxon>
    </lineage>
</organism>
<proteinExistence type="predicted"/>
<name>A0A9N9CEU7_9GLOM</name>
<evidence type="ECO:0000256" key="1">
    <source>
        <dbReference type="SAM" id="MobiDB-lite"/>
    </source>
</evidence>
<dbReference type="EMBL" id="CAJVPS010004221">
    <property type="protein sequence ID" value="CAG8600994.1"/>
    <property type="molecule type" value="Genomic_DNA"/>
</dbReference>
<dbReference type="AlphaFoldDB" id="A0A9N9CEU7"/>
<dbReference type="Proteomes" id="UP000789508">
    <property type="component" value="Unassembled WGS sequence"/>
</dbReference>